<dbReference type="Gene3D" id="3.40.50.300">
    <property type="entry name" value="P-loop containing nucleotide triphosphate hydrolases"/>
    <property type="match status" value="1"/>
</dbReference>
<sequence>RDLEIRGAGNVLGAQQHGHMEAVGYDMYLQLLGEAVEEKRAKSRFRVRRNVS</sequence>
<protein>
    <submittedName>
        <fullName evidence="1">Transcription-repair coupling factor</fullName>
    </submittedName>
</protein>
<gene>
    <name evidence="1" type="ORF">LEA_04120</name>
</gene>
<accession>K1V180</accession>
<dbReference type="EMBL" id="AJWY01002719">
    <property type="protein sequence ID" value="EKC77551.1"/>
    <property type="molecule type" value="Genomic_DNA"/>
</dbReference>
<proteinExistence type="predicted"/>
<evidence type="ECO:0000313" key="1">
    <source>
        <dbReference type="EMBL" id="EKC77551.1"/>
    </source>
</evidence>
<name>K1V180_9ZZZZ</name>
<reference evidence="1" key="1">
    <citation type="journal article" date="2013" name="Environ. Microbiol.">
        <title>Microbiota from the distal guts of lean and obese adolescents exhibit partial functional redundancy besides clear differences in community structure.</title>
        <authorList>
            <person name="Ferrer M."/>
            <person name="Ruiz A."/>
            <person name="Lanza F."/>
            <person name="Haange S.B."/>
            <person name="Oberbach A."/>
            <person name="Till H."/>
            <person name="Bargiela R."/>
            <person name="Campoy C."/>
            <person name="Segura M.T."/>
            <person name="Richter M."/>
            <person name="von Bergen M."/>
            <person name="Seifert J."/>
            <person name="Suarez A."/>
        </authorList>
    </citation>
    <scope>NUCLEOTIDE SEQUENCE</scope>
</reference>
<comment type="caution">
    <text evidence="1">The sequence shown here is derived from an EMBL/GenBank/DDBJ whole genome shotgun (WGS) entry which is preliminary data.</text>
</comment>
<organism evidence="1">
    <name type="scientific">human gut metagenome</name>
    <dbReference type="NCBI Taxonomy" id="408170"/>
    <lineage>
        <taxon>unclassified sequences</taxon>
        <taxon>metagenomes</taxon>
        <taxon>organismal metagenomes</taxon>
    </lineage>
</organism>
<feature type="non-terminal residue" evidence="1">
    <location>
        <position position="1"/>
    </location>
</feature>
<dbReference type="AlphaFoldDB" id="K1V180"/>
<dbReference type="InterPro" id="IPR027417">
    <property type="entry name" value="P-loop_NTPase"/>
</dbReference>